<name>A0A3S4ZUC0_9PLAT</name>
<dbReference type="AlphaFoldDB" id="A0A3S4ZUC0"/>
<organism evidence="2 3">
    <name type="scientific">Protopolystoma xenopodis</name>
    <dbReference type="NCBI Taxonomy" id="117903"/>
    <lineage>
        <taxon>Eukaryota</taxon>
        <taxon>Metazoa</taxon>
        <taxon>Spiralia</taxon>
        <taxon>Lophotrochozoa</taxon>
        <taxon>Platyhelminthes</taxon>
        <taxon>Monogenea</taxon>
        <taxon>Polyopisthocotylea</taxon>
        <taxon>Polystomatidea</taxon>
        <taxon>Polystomatidae</taxon>
        <taxon>Protopolystoma</taxon>
    </lineage>
</organism>
<gene>
    <name evidence="2" type="ORF">PXEA_LOCUS796</name>
</gene>
<evidence type="ECO:0000256" key="1">
    <source>
        <dbReference type="SAM" id="MobiDB-lite"/>
    </source>
</evidence>
<proteinExistence type="predicted"/>
<evidence type="ECO:0000313" key="3">
    <source>
        <dbReference type="Proteomes" id="UP000784294"/>
    </source>
</evidence>
<accession>A0A3S4ZUC0</accession>
<dbReference type="EMBL" id="CAAALY010001550">
    <property type="protein sequence ID" value="VEL07356.1"/>
    <property type="molecule type" value="Genomic_DNA"/>
</dbReference>
<comment type="caution">
    <text evidence="2">The sequence shown here is derived from an EMBL/GenBank/DDBJ whole genome shotgun (WGS) entry which is preliminary data.</text>
</comment>
<feature type="compositionally biased region" description="Basic and acidic residues" evidence="1">
    <location>
        <begin position="20"/>
        <end position="30"/>
    </location>
</feature>
<dbReference type="Proteomes" id="UP000784294">
    <property type="component" value="Unassembled WGS sequence"/>
</dbReference>
<protein>
    <submittedName>
        <fullName evidence="2">Uncharacterized protein</fullName>
    </submittedName>
</protein>
<reference evidence="2" key="1">
    <citation type="submission" date="2018-11" db="EMBL/GenBank/DDBJ databases">
        <authorList>
            <consortium name="Pathogen Informatics"/>
        </authorList>
    </citation>
    <scope>NUCLEOTIDE SEQUENCE</scope>
</reference>
<keyword evidence="3" id="KW-1185">Reference proteome</keyword>
<sequence>MLLLQGGAEKSRPASGLEHGPLDQKPESGRIHLSSSSTLEPDGSHHCVTSNVFMTTCISMAFIKSLQYLNFIPPYRVATPKCKAILSILFLPP</sequence>
<feature type="region of interest" description="Disordered" evidence="1">
    <location>
        <begin position="1"/>
        <end position="45"/>
    </location>
</feature>
<evidence type="ECO:0000313" key="2">
    <source>
        <dbReference type="EMBL" id="VEL07356.1"/>
    </source>
</evidence>